<feature type="transmembrane region" description="Helical" evidence="12">
    <location>
        <begin position="284"/>
        <end position="304"/>
    </location>
</feature>
<evidence type="ECO:0000313" key="15">
    <source>
        <dbReference type="EMBL" id="MDA3731935.1"/>
    </source>
</evidence>
<dbReference type="GO" id="GO:0005886">
    <property type="term" value="C:plasma membrane"/>
    <property type="evidence" value="ECO:0007669"/>
    <property type="project" value="UniProtKB-SubCell"/>
</dbReference>
<dbReference type="Pfam" id="PF02518">
    <property type="entry name" value="HATPase_c"/>
    <property type="match status" value="1"/>
</dbReference>
<evidence type="ECO:0000259" key="13">
    <source>
        <dbReference type="Pfam" id="PF02518"/>
    </source>
</evidence>
<reference evidence="15" key="1">
    <citation type="journal article" date="2023" name="Int. J. Syst. Evol. Microbiol.">
        <title>&lt;i&gt;Holtiella tumoricola&lt;/i&gt; gen. nov. sp. nov., isolated from a human clinical sample.</title>
        <authorList>
            <person name="Allen-Vercoe E."/>
            <person name="Daigneault M.C."/>
            <person name="Vancuren S.J."/>
            <person name="Cochrane K."/>
            <person name="O'Neal L.L."/>
            <person name="Sankaranarayanan K."/>
            <person name="Lawson P.A."/>
        </authorList>
    </citation>
    <scope>NUCLEOTIDE SEQUENCE</scope>
    <source>
        <strain evidence="15">CC70A</strain>
    </source>
</reference>
<evidence type="ECO:0000313" key="16">
    <source>
        <dbReference type="Proteomes" id="UP001169242"/>
    </source>
</evidence>
<feature type="transmembrane region" description="Helical" evidence="12">
    <location>
        <begin position="12"/>
        <end position="37"/>
    </location>
</feature>
<dbReference type="GO" id="GO:0000155">
    <property type="term" value="F:phosphorelay sensor kinase activity"/>
    <property type="evidence" value="ECO:0007669"/>
    <property type="project" value="InterPro"/>
</dbReference>
<keyword evidence="9 12" id="KW-1133">Transmembrane helix</keyword>
<dbReference type="PANTHER" id="PTHR34220">
    <property type="entry name" value="SENSOR HISTIDINE KINASE YPDA"/>
    <property type="match status" value="1"/>
</dbReference>
<organism evidence="15 16">
    <name type="scientific">Holtiella tumoricola</name>
    <dbReference type="NCBI Taxonomy" id="3018743"/>
    <lineage>
        <taxon>Bacteria</taxon>
        <taxon>Bacillati</taxon>
        <taxon>Bacillota</taxon>
        <taxon>Clostridia</taxon>
        <taxon>Lachnospirales</taxon>
        <taxon>Cellulosilyticaceae</taxon>
        <taxon>Holtiella</taxon>
    </lineage>
</organism>
<evidence type="ECO:0000256" key="5">
    <source>
        <dbReference type="ARBA" id="ARBA00022692"/>
    </source>
</evidence>
<dbReference type="InterPro" id="IPR036890">
    <property type="entry name" value="HATPase_C_sf"/>
</dbReference>
<evidence type="ECO:0000256" key="6">
    <source>
        <dbReference type="ARBA" id="ARBA00022741"/>
    </source>
</evidence>
<evidence type="ECO:0000256" key="8">
    <source>
        <dbReference type="ARBA" id="ARBA00022840"/>
    </source>
</evidence>
<dbReference type="PANTHER" id="PTHR34220:SF11">
    <property type="entry name" value="SENSOR PROTEIN KINASE HPTS"/>
    <property type="match status" value="1"/>
</dbReference>
<dbReference type="Gene3D" id="3.30.565.10">
    <property type="entry name" value="Histidine kinase-like ATPase, C-terminal domain"/>
    <property type="match status" value="1"/>
</dbReference>
<dbReference type="GO" id="GO:0005524">
    <property type="term" value="F:ATP binding"/>
    <property type="evidence" value="ECO:0007669"/>
    <property type="project" value="UniProtKB-KW"/>
</dbReference>
<keyword evidence="5 12" id="KW-0812">Transmembrane</keyword>
<accession>A0AA42DMW5</accession>
<evidence type="ECO:0000256" key="1">
    <source>
        <dbReference type="ARBA" id="ARBA00004651"/>
    </source>
</evidence>
<evidence type="ECO:0000256" key="9">
    <source>
        <dbReference type="ARBA" id="ARBA00022989"/>
    </source>
</evidence>
<evidence type="ECO:0000256" key="10">
    <source>
        <dbReference type="ARBA" id="ARBA00023012"/>
    </source>
</evidence>
<evidence type="ECO:0000256" key="11">
    <source>
        <dbReference type="ARBA" id="ARBA00023136"/>
    </source>
</evidence>
<evidence type="ECO:0000256" key="7">
    <source>
        <dbReference type="ARBA" id="ARBA00022777"/>
    </source>
</evidence>
<name>A0AA42DMW5_9FIRM</name>
<sequence length="572" mass="66647">MKYSKNNLTRSFTTHFIFLILLPFLVISSFLLHISYISSRDDNKRLHMDFTSQVAYNINQQFTFAQNIPRLVLLNDSIIDFFSKPYQDKIDLEYYRTQIYDYSKITSGISSDMKLRMYIENETIPSGFGMFYHLSNILHIPSIQSFYEDEAQDSCWLDASSITSENFYADALSLYNIDSFCFMTKIYNDAEPIGIVLSYLPKHLLNLSATGSFNSNVQCVIDNFKLYYNFTSKTLSSDELDTIYQRTDTFYTNKHYVASKHTYPTHPFEIIIITSPFSNQPFNILLLLIFIVFIFILFLFFILYNCKLIHDIHYCLDALDESIQNNFTTTLHLNRSDEIFHISSRINYLIEKIRNLISVTIKQEVSAKENQLIALQHQINPHFLYNTMDIFSARMEINELYEESDAMTCFCSMLRYNINSNQMLATIADELAQVTHYITIQKLREIDIVLITNISEELVHIPIIKFILQPIVENSFKYRKLDSTLVISIKIFEDNRLIYFKIQDNGTGLSEDKLAELNQSFSSSYSALSKSYHHIGLSNINDRLKLFYGPSHHIVASMEDGQTTFTFSIPIK</sequence>
<evidence type="ECO:0000259" key="14">
    <source>
        <dbReference type="Pfam" id="PF06580"/>
    </source>
</evidence>
<keyword evidence="8" id="KW-0067">ATP-binding</keyword>
<comment type="subcellular location">
    <subcellularLocation>
        <location evidence="1">Cell membrane</location>
        <topology evidence="1">Multi-pass membrane protein</topology>
    </subcellularLocation>
</comment>
<keyword evidence="11 12" id="KW-0472">Membrane</keyword>
<keyword evidence="16" id="KW-1185">Reference proteome</keyword>
<evidence type="ECO:0000256" key="3">
    <source>
        <dbReference type="ARBA" id="ARBA00022553"/>
    </source>
</evidence>
<dbReference type="Pfam" id="PF06580">
    <property type="entry name" value="His_kinase"/>
    <property type="match status" value="1"/>
</dbReference>
<evidence type="ECO:0000256" key="2">
    <source>
        <dbReference type="ARBA" id="ARBA00022475"/>
    </source>
</evidence>
<feature type="domain" description="Signal transduction histidine kinase internal region" evidence="14">
    <location>
        <begin position="371"/>
        <end position="444"/>
    </location>
</feature>
<dbReference type="AlphaFoldDB" id="A0AA42DMW5"/>
<dbReference type="SUPFAM" id="SSF55874">
    <property type="entry name" value="ATPase domain of HSP90 chaperone/DNA topoisomerase II/histidine kinase"/>
    <property type="match status" value="1"/>
</dbReference>
<dbReference type="InterPro" id="IPR050640">
    <property type="entry name" value="Bact_2-comp_sensor_kinase"/>
</dbReference>
<dbReference type="InterPro" id="IPR003594">
    <property type="entry name" value="HATPase_dom"/>
</dbReference>
<gene>
    <name evidence="15" type="ORF">PBV87_10635</name>
</gene>
<keyword evidence="10" id="KW-0902">Two-component regulatory system</keyword>
<proteinExistence type="predicted"/>
<dbReference type="EMBL" id="JAQIFT010000043">
    <property type="protein sequence ID" value="MDA3731935.1"/>
    <property type="molecule type" value="Genomic_DNA"/>
</dbReference>
<dbReference type="RefSeq" id="WP_271012241.1">
    <property type="nucleotide sequence ID" value="NZ_JAQIFT010000043.1"/>
</dbReference>
<feature type="domain" description="Histidine kinase/HSP90-like ATPase" evidence="13">
    <location>
        <begin position="465"/>
        <end position="571"/>
    </location>
</feature>
<dbReference type="Proteomes" id="UP001169242">
    <property type="component" value="Unassembled WGS sequence"/>
</dbReference>
<evidence type="ECO:0000256" key="12">
    <source>
        <dbReference type="SAM" id="Phobius"/>
    </source>
</evidence>
<keyword evidence="4" id="KW-0808">Transferase</keyword>
<keyword evidence="3" id="KW-0597">Phosphoprotein</keyword>
<dbReference type="Gene3D" id="6.10.340.10">
    <property type="match status" value="1"/>
</dbReference>
<comment type="caution">
    <text evidence="15">The sequence shown here is derived from an EMBL/GenBank/DDBJ whole genome shotgun (WGS) entry which is preliminary data.</text>
</comment>
<protein>
    <submittedName>
        <fullName evidence="15">Histidine kinase</fullName>
    </submittedName>
</protein>
<keyword evidence="7 15" id="KW-0418">Kinase</keyword>
<evidence type="ECO:0000256" key="4">
    <source>
        <dbReference type="ARBA" id="ARBA00022679"/>
    </source>
</evidence>
<keyword evidence="6" id="KW-0547">Nucleotide-binding</keyword>
<dbReference type="InterPro" id="IPR010559">
    <property type="entry name" value="Sig_transdc_His_kin_internal"/>
</dbReference>
<keyword evidence="2" id="KW-1003">Cell membrane</keyword>